<dbReference type="Gene3D" id="3.30.450.20">
    <property type="entry name" value="PAS domain"/>
    <property type="match status" value="1"/>
</dbReference>
<dbReference type="SMART" id="SM01012">
    <property type="entry name" value="ANTAR"/>
    <property type="match status" value="1"/>
</dbReference>
<protein>
    <submittedName>
        <fullName evidence="3">ANTAR domain-containing protein</fullName>
    </submittedName>
</protein>
<dbReference type="GO" id="GO:0003723">
    <property type="term" value="F:RNA binding"/>
    <property type="evidence" value="ECO:0007669"/>
    <property type="project" value="InterPro"/>
</dbReference>
<comment type="caution">
    <text evidence="3">The sequence shown here is derived from an EMBL/GenBank/DDBJ whole genome shotgun (WGS) entry which is preliminary data.</text>
</comment>
<dbReference type="InterPro" id="IPR013655">
    <property type="entry name" value="PAS_fold_3"/>
</dbReference>
<name>A0A7K3WG44_9ACTN</name>
<organism evidence="3 4">
    <name type="scientific">Goekera deserti</name>
    <dbReference type="NCBI Taxonomy" id="2497753"/>
    <lineage>
        <taxon>Bacteria</taxon>
        <taxon>Bacillati</taxon>
        <taxon>Actinomycetota</taxon>
        <taxon>Actinomycetes</taxon>
        <taxon>Geodermatophilales</taxon>
        <taxon>Geodermatophilaceae</taxon>
        <taxon>Goekera</taxon>
    </lineage>
</organism>
<dbReference type="InterPro" id="IPR035965">
    <property type="entry name" value="PAS-like_dom_sf"/>
</dbReference>
<evidence type="ECO:0000313" key="3">
    <source>
        <dbReference type="EMBL" id="NEL54889.1"/>
    </source>
</evidence>
<sequence>MTAPVTTSPRPAGHQDAAHRPAPLTGRYRAEPATGAWYWSPQLSTLLGLQHDSVQPGIDVLVDHLHPDERDDAVTALARCTRGAPSTTLRRFRRVDGTELRAIMVTEPELDDDGTVIAVSGLVVALPDEEAAPGDATRVQALEAEVEQLRTAMASRAAIEQAKGVLMLFTGFTEQACFDLLGHISSHTHRKVRDLALEITASAAGRSPLPEDIRVILHDACPPATPSG</sequence>
<dbReference type="AlphaFoldDB" id="A0A7K3WG44"/>
<dbReference type="Pfam" id="PF08447">
    <property type="entry name" value="PAS_3"/>
    <property type="match status" value="1"/>
</dbReference>
<dbReference type="Gene3D" id="1.10.10.10">
    <property type="entry name" value="Winged helix-like DNA-binding domain superfamily/Winged helix DNA-binding domain"/>
    <property type="match status" value="1"/>
</dbReference>
<evidence type="ECO:0000313" key="4">
    <source>
        <dbReference type="Proteomes" id="UP000470470"/>
    </source>
</evidence>
<keyword evidence="4" id="KW-1185">Reference proteome</keyword>
<dbReference type="SUPFAM" id="SSF52172">
    <property type="entry name" value="CheY-like"/>
    <property type="match status" value="1"/>
</dbReference>
<gene>
    <name evidence="3" type="ORF">G1H19_12840</name>
</gene>
<accession>A0A7K3WG44</accession>
<dbReference type="SUPFAM" id="SSF55785">
    <property type="entry name" value="PYP-like sensor domain (PAS domain)"/>
    <property type="match status" value="1"/>
</dbReference>
<reference evidence="3 4" key="1">
    <citation type="submission" date="2020-02" db="EMBL/GenBank/DDBJ databases">
        <title>The whole genome sequence of CPCC 205119.</title>
        <authorList>
            <person name="Jiang Z."/>
        </authorList>
    </citation>
    <scope>NUCLEOTIDE SEQUENCE [LARGE SCALE GENOMIC DNA]</scope>
    <source>
        <strain evidence="3 4">CPCC 205119</strain>
    </source>
</reference>
<evidence type="ECO:0000259" key="2">
    <source>
        <dbReference type="PROSITE" id="PS50921"/>
    </source>
</evidence>
<feature type="region of interest" description="Disordered" evidence="1">
    <location>
        <begin position="1"/>
        <end position="25"/>
    </location>
</feature>
<feature type="domain" description="ANTAR" evidence="2">
    <location>
        <begin position="139"/>
        <end position="200"/>
    </location>
</feature>
<dbReference type="Pfam" id="PF03861">
    <property type="entry name" value="ANTAR"/>
    <property type="match status" value="1"/>
</dbReference>
<dbReference type="EMBL" id="JAAGWK010000018">
    <property type="protein sequence ID" value="NEL54889.1"/>
    <property type="molecule type" value="Genomic_DNA"/>
</dbReference>
<proteinExistence type="predicted"/>
<dbReference type="InterPro" id="IPR036388">
    <property type="entry name" value="WH-like_DNA-bd_sf"/>
</dbReference>
<evidence type="ECO:0000256" key="1">
    <source>
        <dbReference type="SAM" id="MobiDB-lite"/>
    </source>
</evidence>
<dbReference type="PROSITE" id="PS50921">
    <property type="entry name" value="ANTAR"/>
    <property type="match status" value="1"/>
</dbReference>
<dbReference type="Proteomes" id="UP000470470">
    <property type="component" value="Unassembled WGS sequence"/>
</dbReference>
<dbReference type="InterPro" id="IPR011006">
    <property type="entry name" value="CheY-like_superfamily"/>
</dbReference>
<dbReference type="RefSeq" id="WP_162392963.1">
    <property type="nucleotide sequence ID" value="NZ_JAABOZ010000003.1"/>
</dbReference>
<dbReference type="InterPro" id="IPR005561">
    <property type="entry name" value="ANTAR"/>
</dbReference>